<sequence length="360" mass="39564">MITTGKHRVLKTAVAAAALATAFTAMPMTAKAADELNALVWCDHTDPDLITPFEEKFNVKVNLKEYEGTGAALAIIEQSRPGDWDVFVIDGVDVPRAIDADLLAPLPADQLPMDDIFPALRMEDNHMRDGNVYAVSEKFGYNTVSFNKSKVDPEDMKDMSVLWSDKYKGRIAVYDYYLPVMGMVAMGLGKSTSDLSSDDLPAIKDTLFKIKDNAKLVGEVVSSQTAIATGEVDILVGGGEWVTAGLSADNPDLDWILPEQGGVRWSQSIGVFKDSERKDLAVEFVKYILSPEGQARLATSSCYWAMPANSKAETQLTEAQKTALRWEDQEGYIANSQLYPAPDAALDAEMQDVWTEFLQR</sequence>
<name>A0A5E8H0T1_ROSAD</name>
<dbReference type="SUPFAM" id="SSF53850">
    <property type="entry name" value="Periplasmic binding protein-like II"/>
    <property type="match status" value="1"/>
</dbReference>
<accession>A0A5E8H0T1</accession>
<dbReference type="InterPro" id="IPR006059">
    <property type="entry name" value="SBP"/>
</dbReference>
<dbReference type="Pfam" id="PF13416">
    <property type="entry name" value="SBP_bac_8"/>
    <property type="match status" value="1"/>
</dbReference>
<organism evidence="4 5">
    <name type="scientific">Roseibium alexandrii (strain DSM 17067 / NCIMB 14079 / DFL-11)</name>
    <name type="common">Labrenzia alexandrii</name>
    <dbReference type="NCBI Taxonomy" id="244592"/>
    <lineage>
        <taxon>Bacteria</taxon>
        <taxon>Pseudomonadati</taxon>
        <taxon>Pseudomonadota</taxon>
        <taxon>Alphaproteobacteria</taxon>
        <taxon>Hyphomicrobiales</taxon>
        <taxon>Stappiaceae</taxon>
        <taxon>Roseibium</taxon>
    </lineage>
</organism>
<keyword evidence="2" id="KW-0574">Periplasm</keyword>
<evidence type="ECO:0000313" key="5">
    <source>
        <dbReference type="Proteomes" id="UP000004703"/>
    </source>
</evidence>
<dbReference type="Proteomes" id="UP000004703">
    <property type="component" value="Chromosome"/>
</dbReference>
<dbReference type="PANTHER" id="PTHR30222:SF17">
    <property type="entry name" value="SPERMIDINE_PUTRESCINE-BINDING PERIPLASMIC PROTEIN"/>
    <property type="match status" value="1"/>
</dbReference>
<feature type="chain" id="PRO_5022957749" evidence="3">
    <location>
        <begin position="33"/>
        <end position="360"/>
    </location>
</feature>
<reference evidence="4 5" key="1">
    <citation type="submission" date="2008-01" db="EMBL/GenBank/DDBJ databases">
        <authorList>
            <person name="Wagner-Dobler I."/>
            <person name="Ferriera S."/>
            <person name="Johnson J."/>
            <person name="Kravitz S."/>
            <person name="Beeson K."/>
            <person name="Sutton G."/>
            <person name="Rogers Y.-H."/>
            <person name="Friedman R."/>
            <person name="Frazier M."/>
            <person name="Venter J.C."/>
        </authorList>
    </citation>
    <scope>NUCLEOTIDE SEQUENCE [LARGE SCALE GENOMIC DNA]</scope>
    <source>
        <strain evidence="5">DSM 17067 / NCIMB 14079 / DFL-11</strain>
    </source>
</reference>
<dbReference type="RefSeq" id="WP_008192409.1">
    <property type="nucleotide sequence ID" value="NZ_CM011002.1"/>
</dbReference>
<dbReference type="AlphaFoldDB" id="A0A5E8H0T1"/>
<evidence type="ECO:0000256" key="3">
    <source>
        <dbReference type="SAM" id="SignalP"/>
    </source>
</evidence>
<evidence type="ECO:0000256" key="1">
    <source>
        <dbReference type="ARBA" id="ARBA00022729"/>
    </source>
</evidence>
<proteinExistence type="predicted"/>
<dbReference type="EMBL" id="ACCU02000002">
    <property type="protein sequence ID" value="EEE44904.1"/>
    <property type="molecule type" value="Genomic_DNA"/>
</dbReference>
<evidence type="ECO:0000256" key="2">
    <source>
        <dbReference type="ARBA" id="ARBA00022764"/>
    </source>
</evidence>
<dbReference type="CDD" id="cd13590">
    <property type="entry name" value="PBP2_PotD_PotF_like"/>
    <property type="match status" value="1"/>
</dbReference>
<evidence type="ECO:0000313" key="4">
    <source>
        <dbReference type="EMBL" id="EEE44904.1"/>
    </source>
</evidence>
<dbReference type="Gene3D" id="3.40.190.10">
    <property type="entry name" value="Periplasmic binding protein-like II"/>
    <property type="match status" value="2"/>
</dbReference>
<gene>
    <name evidence="4" type="ORF">SADFL11_2192</name>
</gene>
<keyword evidence="1 3" id="KW-0732">Signal</keyword>
<reference evidence="4 5" key="2">
    <citation type="submission" date="2013-04" db="EMBL/GenBank/DDBJ databases">
        <authorList>
            <person name="Fiebig A."/>
            <person name="Pradella S."/>
            <person name="Wagner-Doebler I."/>
        </authorList>
    </citation>
    <scope>NUCLEOTIDE SEQUENCE [LARGE SCALE GENOMIC DNA]</scope>
    <source>
        <strain evidence="5">DSM 17067 / NCIMB 14079 / DFL-11</strain>
    </source>
</reference>
<dbReference type="PANTHER" id="PTHR30222">
    <property type="entry name" value="SPERMIDINE/PUTRESCINE-BINDING PERIPLASMIC PROTEIN"/>
    <property type="match status" value="1"/>
</dbReference>
<protein>
    <submittedName>
        <fullName evidence="4">Spermidine/putrescine-binding periplasmic protein</fullName>
    </submittedName>
</protein>
<feature type="signal peptide" evidence="3">
    <location>
        <begin position="1"/>
        <end position="32"/>
    </location>
</feature>
<comment type="caution">
    <text evidence="4">The sequence shown here is derived from an EMBL/GenBank/DDBJ whole genome shotgun (WGS) entry which is preliminary data.</text>
</comment>